<dbReference type="GeneID" id="56080516"/>
<name>A0A7D5P7F6_9EURY</name>
<dbReference type="Pfam" id="PF13513">
    <property type="entry name" value="HEAT_EZ"/>
    <property type="match status" value="1"/>
</dbReference>
<dbReference type="SUPFAM" id="SSF48371">
    <property type="entry name" value="ARM repeat"/>
    <property type="match status" value="1"/>
</dbReference>
<sequence length="301" mass="32274">MTDEESAPLEGADIGSEALDDEDRDQIREALTSETNIRRNEAAQALSQLAERDPSTVRPFVDDLLPLLADERNAVAQQAGTALLGVVREYPEDLAGSVPAVFDLIDRDLNSLELLGTQVVVQVVLEHPEEVAPHLDRIVAVLDGRSPAYETTDGIDMVDDEEARQTMLEHDKQEHQLLVQSQGRLANVITAAAEGDPESAADHVDALVGLFDTPDVTVVGAAIDAVAEIAQADPDAAAEAYDPLVACLNHTNDTVRARAIQALGYLGDDRAVGPLEDRARVETDEDLADLAAETATFLDES</sequence>
<accession>A0A7D5P7F6</accession>
<gene>
    <name evidence="2" type="ORF">HZS55_21595</name>
</gene>
<keyword evidence="3" id="KW-1185">Reference proteome</keyword>
<reference evidence="2 3" key="1">
    <citation type="submission" date="2020-07" db="EMBL/GenBank/DDBJ databases">
        <title>Halosimplex pelagicum sp. nov. and Halosimplex rubrum sp. nov., isolated from salted brown alga Laminaria, and emended description of the genus Halosimplex.</title>
        <authorList>
            <person name="Cui H."/>
        </authorList>
    </citation>
    <scope>NUCLEOTIDE SEQUENCE [LARGE SCALE GENOMIC DNA]</scope>
    <source>
        <strain evidence="2 3">R27</strain>
    </source>
</reference>
<dbReference type="KEGG" id="hrr:HZS55_21595"/>
<protein>
    <submittedName>
        <fullName evidence="2">HEAT repeat domain-containing protein</fullName>
    </submittedName>
</protein>
<proteinExistence type="predicted"/>
<evidence type="ECO:0000313" key="3">
    <source>
        <dbReference type="Proteomes" id="UP000509667"/>
    </source>
</evidence>
<organism evidence="2 3">
    <name type="scientific">Halosimplex rubrum</name>
    <dbReference type="NCBI Taxonomy" id="869889"/>
    <lineage>
        <taxon>Archaea</taxon>
        <taxon>Methanobacteriati</taxon>
        <taxon>Methanobacteriota</taxon>
        <taxon>Stenosarchaea group</taxon>
        <taxon>Halobacteria</taxon>
        <taxon>Halobacteriales</taxon>
        <taxon>Haloarculaceae</taxon>
        <taxon>Halosimplex</taxon>
    </lineage>
</organism>
<dbReference type="RefSeq" id="WP_179909589.1">
    <property type="nucleotide sequence ID" value="NZ_CP058910.1"/>
</dbReference>
<dbReference type="Proteomes" id="UP000509667">
    <property type="component" value="Chromosome"/>
</dbReference>
<dbReference type="Pfam" id="PF13646">
    <property type="entry name" value="HEAT_2"/>
    <property type="match status" value="1"/>
</dbReference>
<dbReference type="EMBL" id="CP058910">
    <property type="protein sequence ID" value="QLH79725.1"/>
    <property type="molecule type" value="Genomic_DNA"/>
</dbReference>
<dbReference type="AlphaFoldDB" id="A0A7D5P7F6"/>
<evidence type="ECO:0000256" key="1">
    <source>
        <dbReference type="SAM" id="MobiDB-lite"/>
    </source>
</evidence>
<dbReference type="Gene3D" id="1.25.10.10">
    <property type="entry name" value="Leucine-rich Repeat Variant"/>
    <property type="match status" value="2"/>
</dbReference>
<feature type="region of interest" description="Disordered" evidence="1">
    <location>
        <begin position="1"/>
        <end position="35"/>
    </location>
</feature>
<dbReference type="OrthoDB" id="202588at2157"/>
<dbReference type="InterPro" id="IPR011989">
    <property type="entry name" value="ARM-like"/>
</dbReference>
<evidence type="ECO:0000313" key="2">
    <source>
        <dbReference type="EMBL" id="QLH79725.1"/>
    </source>
</evidence>
<dbReference type="InterPro" id="IPR016024">
    <property type="entry name" value="ARM-type_fold"/>
</dbReference>